<evidence type="ECO:0000256" key="1">
    <source>
        <dbReference type="ARBA" id="ARBA00000085"/>
    </source>
</evidence>
<proteinExistence type="predicted"/>
<keyword evidence="13" id="KW-0902">Two-component regulatory system</keyword>
<protein>
    <recommendedName>
        <fullName evidence="4">Signal transduction histidine-protein kinase ArlS</fullName>
        <ecNumber evidence="3">2.7.13.3</ecNumber>
    </recommendedName>
</protein>
<dbReference type="SMART" id="SM00388">
    <property type="entry name" value="HisKA"/>
    <property type="match status" value="1"/>
</dbReference>
<dbReference type="EC" id="2.7.13.3" evidence="3"/>
<dbReference type="Pfam" id="PF02518">
    <property type="entry name" value="HATPase_c"/>
    <property type="match status" value="1"/>
</dbReference>
<dbReference type="Gene3D" id="3.30.565.10">
    <property type="entry name" value="Histidine kinase-like ATPase, C-terminal domain"/>
    <property type="match status" value="1"/>
</dbReference>
<dbReference type="InterPro" id="IPR041610">
    <property type="entry name" value="ArlS_N"/>
</dbReference>
<dbReference type="PANTHER" id="PTHR45436">
    <property type="entry name" value="SENSOR HISTIDINE KINASE YKOH"/>
    <property type="match status" value="1"/>
</dbReference>
<evidence type="ECO:0000256" key="14">
    <source>
        <dbReference type="ARBA" id="ARBA00023136"/>
    </source>
</evidence>
<evidence type="ECO:0000256" key="15">
    <source>
        <dbReference type="SAM" id="Phobius"/>
    </source>
</evidence>
<evidence type="ECO:0000256" key="4">
    <source>
        <dbReference type="ARBA" id="ARBA00015735"/>
    </source>
</evidence>
<comment type="subcellular location">
    <subcellularLocation>
        <location evidence="2">Cell membrane</location>
        <topology evidence="2">Multi-pass membrane protein</topology>
    </subcellularLocation>
</comment>
<name>A0ABN1BLY6_9BACI</name>
<evidence type="ECO:0000313" key="19">
    <source>
        <dbReference type="Proteomes" id="UP001500880"/>
    </source>
</evidence>
<dbReference type="InterPro" id="IPR003594">
    <property type="entry name" value="HATPase_dom"/>
</dbReference>
<dbReference type="InterPro" id="IPR003660">
    <property type="entry name" value="HAMP_dom"/>
</dbReference>
<evidence type="ECO:0000256" key="2">
    <source>
        <dbReference type="ARBA" id="ARBA00004651"/>
    </source>
</evidence>
<dbReference type="InterPro" id="IPR003661">
    <property type="entry name" value="HisK_dim/P_dom"/>
</dbReference>
<evidence type="ECO:0000256" key="6">
    <source>
        <dbReference type="ARBA" id="ARBA00022553"/>
    </source>
</evidence>
<evidence type="ECO:0000256" key="13">
    <source>
        <dbReference type="ARBA" id="ARBA00023012"/>
    </source>
</evidence>
<dbReference type="SUPFAM" id="SSF55874">
    <property type="entry name" value="ATPase domain of HSP90 chaperone/DNA topoisomerase II/histidine kinase"/>
    <property type="match status" value="1"/>
</dbReference>
<evidence type="ECO:0000256" key="3">
    <source>
        <dbReference type="ARBA" id="ARBA00012438"/>
    </source>
</evidence>
<dbReference type="Pfam" id="PF00512">
    <property type="entry name" value="HisKA"/>
    <property type="match status" value="1"/>
</dbReference>
<evidence type="ECO:0000256" key="7">
    <source>
        <dbReference type="ARBA" id="ARBA00022679"/>
    </source>
</evidence>
<dbReference type="GO" id="GO:0016301">
    <property type="term" value="F:kinase activity"/>
    <property type="evidence" value="ECO:0007669"/>
    <property type="project" value="UniProtKB-KW"/>
</dbReference>
<dbReference type="Pfam" id="PF00672">
    <property type="entry name" value="HAMP"/>
    <property type="match status" value="1"/>
</dbReference>
<evidence type="ECO:0000259" key="16">
    <source>
        <dbReference type="PROSITE" id="PS50109"/>
    </source>
</evidence>
<keyword evidence="19" id="KW-1185">Reference proteome</keyword>
<evidence type="ECO:0000256" key="8">
    <source>
        <dbReference type="ARBA" id="ARBA00022692"/>
    </source>
</evidence>
<dbReference type="InterPro" id="IPR005467">
    <property type="entry name" value="His_kinase_dom"/>
</dbReference>
<dbReference type="CDD" id="cd00075">
    <property type="entry name" value="HATPase"/>
    <property type="match status" value="1"/>
</dbReference>
<sequence>MKLKTKIQVYATLVLLITILCINTAIFLLFNKITVDAEVNRVKAEADTLMESLATNMNTGVNLDELLKAYVPNQGIVRIINNEEMTIHTVTKKSKYYNLSADYIQKETHDIVEGQDGMRYAVISTPMIWENGEVVTLQVAEELINLEDTMSTLFYVLLFASLIMVIPALIGARVLSNSLLRPIQRLTNIMTENASQGQMKKIRLSGRSKDELHQMSSTYNQMIDRLRESFTRQEQFVSDASHELKTPISVIKSYTQLLNRWGRKKPEVFEEATEAIQTETDRMDAMIRQMLTLARNQKSDHLKLESVNLTALLQDCVRAFSVTYDRDIQLFSTENKLEGRVDREKINQVFYILIDNACKYSQDEVHVYTDSSEGYIQVKVQDFGEGIPEADVERIFDRFYRVDKARSRDNGGTGLGLSIAKHIVESHNGIITVDTELGNGTAFTVKLPKS</sequence>
<dbReference type="SUPFAM" id="SSF158472">
    <property type="entry name" value="HAMP domain-like"/>
    <property type="match status" value="1"/>
</dbReference>
<keyword evidence="14 15" id="KW-0472">Membrane</keyword>
<dbReference type="RefSeq" id="WP_343842913.1">
    <property type="nucleotide sequence ID" value="NZ_BAAADO010000007.1"/>
</dbReference>
<dbReference type="EMBL" id="BAAADO010000007">
    <property type="protein sequence ID" value="GAA0500939.1"/>
    <property type="molecule type" value="Genomic_DNA"/>
</dbReference>
<dbReference type="InterPro" id="IPR036097">
    <property type="entry name" value="HisK_dim/P_sf"/>
</dbReference>
<gene>
    <name evidence="18" type="primary">ykoH</name>
    <name evidence="18" type="ORF">GCM10008986_30380</name>
</gene>
<keyword evidence="7" id="KW-0808">Transferase</keyword>
<keyword evidence="8 15" id="KW-0812">Transmembrane</keyword>
<organism evidence="18 19">
    <name type="scientific">Salinibacillus aidingensis</name>
    <dbReference type="NCBI Taxonomy" id="237684"/>
    <lineage>
        <taxon>Bacteria</taxon>
        <taxon>Bacillati</taxon>
        <taxon>Bacillota</taxon>
        <taxon>Bacilli</taxon>
        <taxon>Bacillales</taxon>
        <taxon>Bacillaceae</taxon>
        <taxon>Salinibacillus</taxon>
    </lineage>
</organism>
<keyword evidence="9" id="KW-0547">Nucleotide-binding</keyword>
<evidence type="ECO:0000256" key="9">
    <source>
        <dbReference type="ARBA" id="ARBA00022741"/>
    </source>
</evidence>
<dbReference type="PROSITE" id="PS50109">
    <property type="entry name" value="HIS_KIN"/>
    <property type="match status" value="1"/>
</dbReference>
<evidence type="ECO:0000256" key="10">
    <source>
        <dbReference type="ARBA" id="ARBA00022777"/>
    </source>
</evidence>
<dbReference type="SMART" id="SM00387">
    <property type="entry name" value="HATPase_c"/>
    <property type="match status" value="1"/>
</dbReference>
<comment type="caution">
    <text evidence="18">The sequence shown here is derived from an EMBL/GenBank/DDBJ whole genome shotgun (WGS) entry which is preliminary data.</text>
</comment>
<dbReference type="PANTHER" id="PTHR45436:SF5">
    <property type="entry name" value="SENSOR HISTIDINE KINASE TRCS"/>
    <property type="match status" value="1"/>
</dbReference>
<reference evidence="18 19" key="1">
    <citation type="journal article" date="2019" name="Int. J. Syst. Evol. Microbiol.">
        <title>The Global Catalogue of Microorganisms (GCM) 10K type strain sequencing project: providing services to taxonomists for standard genome sequencing and annotation.</title>
        <authorList>
            <consortium name="The Broad Institute Genomics Platform"/>
            <consortium name="The Broad Institute Genome Sequencing Center for Infectious Disease"/>
            <person name="Wu L."/>
            <person name="Ma J."/>
        </authorList>
    </citation>
    <scope>NUCLEOTIDE SEQUENCE [LARGE SCALE GENOMIC DNA]</scope>
    <source>
        <strain evidence="18 19">JCM 12389</strain>
    </source>
</reference>
<keyword evidence="11" id="KW-0067">ATP-binding</keyword>
<dbReference type="InterPro" id="IPR036890">
    <property type="entry name" value="HATPase_C_sf"/>
</dbReference>
<feature type="domain" description="Histidine kinase" evidence="16">
    <location>
        <begin position="239"/>
        <end position="450"/>
    </location>
</feature>
<dbReference type="SUPFAM" id="SSF47384">
    <property type="entry name" value="Homodimeric domain of signal transducing histidine kinase"/>
    <property type="match status" value="1"/>
</dbReference>
<dbReference type="Pfam" id="PF18719">
    <property type="entry name" value="ArlS_N"/>
    <property type="match status" value="1"/>
</dbReference>
<evidence type="ECO:0000256" key="11">
    <source>
        <dbReference type="ARBA" id="ARBA00022840"/>
    </source>
</evidence>
<keyword evidence="12 15" id="KW-1133">Transmembrane helix</keyword>
<dbReference type="InterPro" id="IPR004358">
    <property type="entry name" value="Sig_transdc_His_kin-like_C"/>
</dbReference>
<keyword evidence="6" id="KW-0597">Phosphoprotein</keyword>
<keyword evidence="10 18" id="KW-0418">Kinase</keyword>
<evidence type="ECO:0000256" key="5">
    <source>
        <dbReference type="ARBA" id="ARBA00022475"/>
    </source>
</evidence>
<feature type="transmembrane region" description="Helical" evidence="15">
    <location>
        <begin position="7"/>
        <end position="30"/>
    </location>
</feature>
<dbReference type="CDD" id="cd00082">
    <property type="entry name" value="HisKA"/>
    <property type="match status" value="1"/>
</dbReference>
<dbReference type="Gene3D" id="6.10.340.10">
    <property type="match status" value="1"/>
</dbReference>
<dbReference type="Gene3D" id="1.10.287.130">
    <property type="match status" value="1"/>
</dbReference>
<dbReference type="CDD" id="cd06225">
    <property type="entry name" value="HAMP"/>
    <property type="match status" value="1"/>
</dbReference>
<dbReference type="PROSITE" id="PS50885">
    <property type="entry name" value="HAMP"/>
    <property type="match status" value="1"/>
</dbReference>
<accession>A0ABN1BLY6</accession>
<keyword evidence="5" id="KW-1003">Cell membrane</keyword>
<evidence type="ECO:0000256" key="12">
    <source>
        <dbReference type="ARBA" id="ARBA00022989"/>
    </source>
</evidence>
<feature type="domain" description="HAMP" evidence="17">
    <location>
        <begin position="177"/>
        <end position="231"/>
    </location>
</feature>
<evidence type="ECO:0000313" key="18">
    <source>
        <dbReference type="EMBL" id="GAA0500939.1"/>
    </source>
</evidence>
<dbReference type="InterPro" id="IPR050428">
    <property type="entry name" value="TCS_sensor_his_kinase"/>
</dbReference>
<dbReference type="PRINTS" id="PR00344">
    <property type="entry name" value="BCTRLSENSOR"/>
</dbReference>
<evidence type="ECO:0000259" key="17">
    <source>
        <dbReference type="PROSITE" id="PS50885"/>
    </source>
</evidence>
<dbReference type="SMART" id="SM00304">
    <property type="entry name" value="HAMP"/>
    <property type="match status" value="1"/>
</dbReference>
<feature type="transmembrane region" description="Helical" evidence="15">
    <location>
        <begin position="153"/>
        <end position="175"/>
    </location>
</feature>
<comment type="catalytic activity">
    <reaction evidence="1">
        <text>ATP + protein L-histidine = ADP + protein N-phospho-L-histidine.</text>
        <dbReference type="EC" id="2.7.13.3"/>
    </reaction>
</comment>
<dbReference type="Proteomes" id="UP001500880">
    <property type="component" value="Unassembled WGS sequence"/>
</dbReference>